<protein>
    <submittedName>
        <fullName evidence="2">Uncharacterized protein</fullName>
    </submittedName>
</protein>
<evidence type="ECO:0000313" key="2">
    <source>
        <dbReference type="EMBL" id="AKU79969.1"/>
    </source>
</evidence>
<keyword evidence="3" id="KW-1185">Reference proteome</keyword>
<dbReference type="RefSeq" id="WP_075048549.1">
    <property type="nucleotide sequence ID" value="NZ_CP012328.1"/>
</dbReference>
<evidence type="ECO:0000256" key="1">
    <source>
        <dbReference type="SAM" id="Phobius"/>
    </source>
</evidence>
<keyword evidence="1" id="KW-1133">Transmembrane helix</keyword>
<sequence>MNWLSFFTFLKPKKSDFIIYFEFFILVFFLNLLYEPTGKLNIEIVEPSGNIASIEVVSTYKVIFEVF</sequence>
<name>A0A0K1P6X6_9MOLU</name>
<reference evidence="2 3" key="1">
    <citation type="journal article" date="2015" name="Genome Announc.">
        <title>Complete Genome Sequence of Spiroplasma turonicum Strain Tab4cT, a Parasite of a Horse Fly, Haematopota sp. (Diptera: Tabanidae).</title>
        <authorList>
            <person name="Davis R.E."/>
            <person name="Shao J."/>
            <person name="Zhao Y."/>
            <person name="Gasparich G.E."/>
            <person name="Gaynor B.J."/>
            <person name="Donofrio N."/>
        </authorList>
    </citation>
    <scope>NUCLEOTIDE SEQUENCE [LARGE SCALE GENOMIC DNA]</scope>
    <source>
        <strain evidence="2 3">Tab4c</strain>
    </source>
</reference>
<gene>
    <name evidence="2" type="ORF">STURON_00723</name>
</gene>
<proteinExistence type="predicted"/>
<keyword evidence="1" id="KW-0812">Transmembrane</keyword>
<organism evidence="2 3">
    <name type="scientific">Spiroplasma turonicum</name>
    <dbReference type="NCBI Taxonomy" id="216946"/>
    <lineage>
        <taxon>Bacteria</taxon>
        <taxon>Bacillati</taxon>
        <taxon>Mycoplasmatota</taxon>
        <taxon>Mollicutes</taxon>
        <taxon>Entomoplasmatales</taxon>
        <taxon>Spiroplasmataceae</taxon>
        <taxon>Spiroplasma</taxon>
    </lineage>
</organism>
<dbReference type="EMBL" id="CP012328">
    <property type="protein sequence ID" value="AKU79969.1"/>
    <property type="molecule type" value="Genomic_DNA"/>
</dbReference>
<evidence type="ECO:0000313" key="3">
    <source>
        <dbReference type="Proteomes" id="UP000067243"/>
    </source>
</evidence>
<keyword evidence="1" id="KW-0472">Membrane</keyword>
<dbReference type="Proteomes" id="UP000067243">
    <property type="component" value="Chromosome"/>
</dbReference>
<dbReference type="KEGG" id="stur:STURON_00723"/>
<feature type="transmembrane region" description="Helical" evidence="1">
    <location>
        <begin position="17"/>
        <end position="34"/>
    </location>
</feature>
<accession>A0A0K1P6X6</accession>
<dbReference type="AlphaFoldDB" id="A0A0K1P6X6"/>